<dbReference type="Proteomes" id="UP001054945">
    <property type="component" value="Unassembled WGS sequence"/>
</dbReference>
<dbReference type="EMBL" id="BPLR01017646">
    <property type="protein sequence ID" value="GIY93247.1"/>
    <property type="molecule type" value="Genomic_DNA"/>
</dbReference>
<proteinExistence type="predicted"/>
<organism evidence="1 2">
    <name type="scientific">Caerostris extrusa</name>
    <name type="common">Bark spider</name>
    <name type="synonym">Caerostris bankana</name>
    <dbReference type="NCBI Taxonomy" id="172846"/>
    <lineage>
        <taxon>Eukaryota</taxon>
        <taxon>Metazoa</taxon>
        <taxon>Ecdysozoa</taxon>
        <taxon>Arthropoda</taxon>
        <taxon>Chelicerata</taxon>
        <taxon>Arachnida</taxon>
        <taxon>Araneae</taxon>
        <taxon>Araneomorphae</taxon>
        <taxon>Entelegynae</taxon>
        <taxon>Araneoidea</taxon>
        <taxon>Araneidae</taxon>
        <taxon>Caerostris</taxon>
    </lineage>
</organism>
<gene>
    <name evidence="1" type="ORF">CEXT_419991</name>
</gene>
<evidence type="ECO:0000313" key="2">
    <source>
        <dbReference type="Proteomes" id="UP001054945"/>
    </source>
</evidence>
<name>A0AAV4XDI0_CAEEX</name>
<evidence type="ECO:0000313" key="1">
    <source>
        <dbReference type="EMBL" id="GIY93247.1"/>
    </source>
</evidence>
<comment type="caution">
    <text evidence="1">The sequence shown here is derived from an EMBL/GenBank/DDBJ whole genome shotgun (WGS) entry which is preliminary data.</text>
</comment>
<protein>
    <submittedName>
        <fullName evidence="1">Uncharacterized protein</fullName>
    </submittedName>
</protein>
<accession>A0AAV4XDI0</accession>
<sequence>MEILCHIEDRECFGKKVEVLCVGSARMVETEMVSSISSEERQCEWSGLFPCHCEGLVFKNLVDIWACIAVSSVFVKKRQKRDERICFIEFMK</sequence>
<reference evidence="1 2" key="1">
    <citation type="submission" date="2021-06" db="EMBL/GenBank/DDBJ databases">
        <title>Caerostris extrusa draft genome.</title>
        <authorList>
            <person name="Kono N."/>
            <person name="Arakawa K."/>
        </authorList>
    </citation>
    <scope>NUCLEOTIDE SEQUENCE [LARGE SCALE GENOMIC DNA]</scope>
</reference>
<keyword evidence="2" id="KW-1185">Reference proteome</keyword>
<dbReference type="AlphaFoldDB" id="A0AAV4XDI0"/>